<evidence type="ECO:0000256" key="4">
    <source>
        <dbReference type="PROSITE-ProRule" id="PRU01248"/>
    </source>
</evidence>
<evidence type="ECO:0000256" key="5">
    <source>
        <dbReference type="SAM" id="MobiDB-lite"/>
    </source>
</evidence>
<dbReference type="PROSITE" id="PS51900">
    <property type="entry name" value="CB"/>
    <property type="match status" value="1"/>
</dbReference>
<evidence type="ECO:0000313" key="9">
    <source>
        <dbReference type="Proteomes" id="UP000053039"/>
    </source>
</evidence>
<dbReference type="GO" id="GO:0015074">
    <property type="term" value="P:DNA integration"/>
    <property type="evidence" value="ECO:0007669"/>
    <property type="project" value="InterPro"/>
</dbReference>
<dbReference type="InterPro" id="IPR010998">
    <property type="entry name" value="Integrase_recombinase_N"/>
</dbReference>
<organism evidence="8 9">
    <name type="scientific">Streptomyces pseudovenezuelae</name>
    <dbReference type="NCBI Taxonomy" id="67350"/>
    <lineage>
        <taxon>Bacteria</taxon>
        <taxon>Bacillati</taxon>
        <taxon>Actinomycetota</taxon>
        <taxon>Actinomycetes</taxon>
        <taxon>Kitasatosporales</taxon>
        <taxon>Streptomycetaceae</taxon>
        <taxon>Streptomyces</taxon>
        <taxon>Streptomyces aurantiacus group</taxon>
    </lineage>
</organism>
<accession>A0A101N4F7</accession>
<dbReference type="InterPro" id="IPR013762">
    <property type="entry name" value="Integrase-like_cat_sf"/>
</dbReference>
<dbReference type="Gene3D" id="1.10.443.10">
    <property type="entry name" value="Intergrase catalytic core"/>
    <property type="match status" value="1"/>
</dbReference>
<feature type="domain" description="Tyr recombinase" evidence="6">
    <location>
        <begin position="186"/>
        <end position="400"/>
    </location>
</feature>
<dbReference type="RefSeq" id="WP_037941023.1">
    <property type="nucleotide sequence ID" value="NZ_KQ948148.1"/>
</dbReference>
<dbReference type="InterPro" id="IPR050090">
    <property type="entry name" value="Tyrosine_recombinase_XerCD"/>
</dbReference>
<dbReference type="Gene3D" id="1.10.150.130">
    <property type="match status" value="1"/>
</dbReference>
<evidence type="ECO:0000313" key="8">
    <source>
        <dbReference type="EMBL" id="KUM86366.1"/>
    </source>
</evidence>
<keyword evidence="2 4" id="KW-0238">DNA-binding</keyword>
<dbReference type="GO" id="GO:0006310">
    <property type="term" value="P:DNA recombination"/>
    <property type="evidence" value="ECO:0007669"/>
    <property type="project" value="UniProtKB-KW"/>
</dbReference>
<evidence type="ECO:0000256" key="2">
    <source>
        <dbReference type="ARBA" id="ARBA00023125"/>
    </source>
</evidence>
<feature type="compositionally biased region" description="Basic and acidic residues" evidence="5">
    <location>
        <begin position="405"/>
        <end position="415"/>
    </location>
</feature>
<dbReference type="GO" id="GO:0003677">
    <property type="term" value="F:DNA binding"/>
    <property type="evidence" value="ECO:0007669"/>
    <property type="project" value="UniProtKB-UniRule"/>
</dbReference>
<feature type="region of interest" description="Disordered" evidence="5">
    <location>
        <begin position="405"/>
        <end position="426"/>
    </location>
</feature>
<proteinExistence type="inferred from homology"/>
<evidence type="ECO:0000259" key="7">
    <source>
        <dbReference type="PROSITE" id="PS51900"/>
    </source>
</evidence>
<reference evidence="8 9" key="1">
    <citation type="submission" date="2015-10" db="EMBL/GenBank/DDBJ databases">
        <title>Draft genome sequence of Streptomyces pseudovenezuelae DSM 40212, type strain for the species Streptomyces pseudovenezuelae.</title>
        <authorList>
            <person name="Ruckert C."/>
            <person name="Winkler A."/>
            <person name="Kalinowski J."/>
            <person name="Kampfer P."/>
            <person name="Glaeser S."/>
        </authorList>
    </citation>
    <scope>NUCLEOTIDE SEQUENCE [LARGE SCALE GENOMIC DNA]</scope>
    <source>
        <strain evidence="8 9">DSM 40212</strain>
    </source>
</reference>
<sequence length="426" mass="47535">MAGHIQDRWFKTETNAAGKTVRVKSDRYGTGLRYRARYVGPDGTEKSKSFPDRQKRLAEKWLSAIETDMTRGQYTDPKSMQITFRQYAEKWLDTRTSSPMTRKELGRRLRLHVYPVLGSRPIGTFRPEHIRELVAALEAKPGVSASYARNIFADVQAVLSAAVDDTLLSRNPCGARTVRRPKPDPHPVIPWVPDQVFAVRAALLDRYRAMVNVGAGCGLRQGEVFGLAEDVIDTDGRTLHVVRQIKHVEGHPVFALPKGGKKRDVPLPDSVAEALRAHMDAFKPVEITLPWDVPEGPKVSARLIFTAEQGGMVWRSNFNGKEWKPALAVAGLIPDADDDGKYDSAREHGMHALRHFYASALLDAGENIKAVSEYMGHADPGLTLRVYAHLMPDSRKRARLAIDKVFQRDSQEDHGPQTAQRPTDGP</sequence>
<dbReference type="PANTHER" id="PTHR30349">
    <property type="entry name" value="PHAGE INTEGRASE-RELATED"/>
    <property type="match status" value="1"/>
</dbReference>
<comment type="similarity">
    <text evidence="1">Belongs to the 'phage' integrase family.</text>
</comment>
<dbReference type="SUPFAM" id="SSF56349">
    <property type="entry name" value="DNA breaking-rejoining enzymes"/>
    <property type="match status" value="1"/>
</dbReference>
<dbReference type="PROSITE" id="PS51898">
    <property type="entry name" value="TYR_RECOMBINASE"/>
    <property type="match status" value="1"/>
</dbReference>
<dbReference type="OrthoDB" id="1822491at2"/>
<dbReference type="CDD" id="cd01189">
    <property type="entry name" value="INT_ICEBs1_C_like"/>
    <property type="match status" value="1"/>
</dbReference>
<dbReference type="InterPro" id="IPR002104">
    <property type="entry name" value="Integrase_catalytic"/>
</dbReference>
<gene>
    <name evidence="8" type="ORF">AQI94_21845</name>
</gene>
<protein>
    <submittedName>
        <fullName evidence="8">Integrase</fullName>
    </submittedName>
</protein>
<dbReference type="PANTHER" id="PTHR30349:SF64">
    <property type="entry name" value="PROPHAGE INTEGRASE INTD-RELATED"/>
    <property type="match status" value="1"/>
</dbReference>
<dbReference type="AlphaFoldDB" id="A0A101N4F7"/>
<evidence type="ECO:0000256" key="3">
    <source>
        <dbReference type="ARBA" id="ARBA00023172"/>
    </source>
</evidence>
<comment type="caution">
    <text evidence="8">The sequence shown here is derived from an EMBL/GenBank/DDBJ whole genome shotgun (WGS) entry which is preliminary data.</text>
</comment>
<dbReference type="InterPro" id="IPR044068">
    <property type="entry name" value="CB"/>
</dbReference>
<dbReference type="EMBL" id="LMWM01000024">
    <property type="protein sequence ID" value="KUM86366.1"/>
    <property type="molecule type" value="Genomic_DNA"/>
</dbReference>
<evidence type="ECO:0000259" key="6">
    <source>
        <dbReference type="PROSITE" id="PS51898"/>
    </source>
</evidence>
<dbReference type="InterPro" id="IPR011010">
    <property type="entry name" value="DNA_brk_join_enz"/>
</dbReference>
<keyword evidence="3" id="KW-0233">DNA recombination</keyword>
<feature type="compositionally biased region" description="Polar residues" evidence="5">
    <location>
        <begin position="417"/>
        <end position="426"/>
    </location>
</feature>
<dbReference type="Proteomes" id="UP000053039">
    <property type="component" value="Unassembled WGS sequence"/>
</dbReference>
<feature type="domain" description="Core-binding (CB)" evidence="7">
    <location>
        <begin position="82"/>
        <end position="163"/>
    </location>
</feature>
<name>A0A101N4F7_9ACTN</name>
<dbReference type="Pfam" id="PF00589">
    <property type="entry name" value="Phage_integrase"/>
    <property type="match status" value="1"/>
</dbReference>
<evidence type="ECO:0000256" key="1">
    <source>
        <dbReference type="ARBA" id="ARBA00008857"/>
    </source>
</evidence>
<dbReference type="InterPro" id="IPR053876">
    <property type="entry name" value="Phage_int_M"/>
</dbReference>
<dbReference type="Pfam" id="PF22022">
    <property type="entry name" value="Phage_int_M"/>
    <property type="match status" value="1"/>
</dbReference>